<keyword evidence="4" id="KW-1185">Reference proteome</keyword>
<feature type="transmembrane region" description="Helical" evidence="1">
    <location>
        <begin position="222"/>
        <end position="242"/>
    </location>
</feature>
<comment type="caution">
    <text evidence="3">The sequence shown here is derived from an EMBL/GenBank/DDBJ whole genome shotgun (WGS) entry which is preliminary data.</text>
</comment>
<feature type="transmembrane region" description="Helical" evidence="1">
    <location>
        <begin position="173"/>
        <end position="201"/>
    </location>
</feature>
<dbReference type="Proteomes" id="UP001295794">
    <property type="component" value="Unassembled WGS sequence"/>
</dbReference>
<dbReference type="PANTHER" id="PTHR40465:SF1">
    <property type="entry name" value="DUF6534 DOMAIN-CONTAINING PROTEIN"/>
    <property type="match status" value="1"/>
</dbReference>
<feature type="domain" description="DUF6534" evidence="2">
    <location>
        <begin position="185"/>
        <end position="272"/>
    </location>
</feature>
<name>A0AAD2H383_9AGAR</name>
<feature type="transmembrane region" description="Helical" evidence="1">
    <location>
        <begin position="6"/>
        <end position="28"/>
    </location>
</feature>
<keyword evidence="1" id="KW-0472">Membrane</keyword>
<organism evidence="3 4">
    <name type="scientific">Mycena citricolor</name>
    <dbReference type="NCBI Taxonomy" id="2018698"/>
    <lineage>
        <taxon>Eukaryota</taxon>
        <taxon>Fungi</taxon>
        <taxon>Dikarya</taxon>
        <taxon>Basidiomycota</taxon>
        <taxon>Agaricomycotina</taxon>
        <taxon>Agaricomycetes</taxon>
        <taxon>Agaricomycetidae</taxon>
        <taxon>Agaricales</taxon>
        <taxon>Marasmiineae</taxon>
        <taxon>Mycenaceae</taxon>
        <taxon>Mycena</taxon>
    </lineage>
</organism>
<sequence length="348" mass="38840">MFDKVIGSLIVSSWADTALFVIEIIYAFRYLHAFWDDTWYIKATVFLCLAVDALSVAGHYASVYLYCVTHWGNLPLFVCDTRYPSLLQATAYIYYARPMESRSQYWPIFTYVVTTGVSAVVVELYLIYRYWRASRMWSTTALLLSSTMAALIGCIITTAILTKNSNYEDRDDIIIPVTIWLVATAFADVGIATVLILQLMSMHKGTTFTHTKSTIRRLIRDALKTGTLTSIVALAVLITYLTDQESNVTVGIGFCLGRFYTLTLLYNLLSRKAVMAGGRSQRYSTGSVPALTNSMLSSSGIFVQRSQHVMVDEPEKIPRFSVSIPQAPVTVPDLEAAPRQLDAVVETS</sequence>
<feature type="transmembrane region" description="Helical" evidence="1">
    <location>
        <begin position="108"/>
        <end position="128"/>
    </location>
</feature>
<keyword evidence="1" id="KW-0812">Transmembrane</keyword>
<protein>
    <recommendedName>
        <fullName evidence="2">DUF6534 domain-containing protein</fullName>
    </recommendedName>
</protein>
<accession>A0AAD2H383</accession>
<gene>
    <name evidence="3" type="ORF">MYCIT1_LOCUS9619</name>
</gene>
<feature type="transmembrane region" description="Helical" evidence="1">
    <location>
        <begin position="140"/>
        <end position="161"/>
    </location>
</feature>
<reference evidence="3" key="1">
    <citation type="submission" date="2023-11" db="EMBL/GenBank/DDBJ databases">
        <authorList>
            <person name="De Vega J J."/>
            <person name="De Vega J J."/>
        </authorList>
    </citation>
    <scope>NUCLEOTIDE SEQUENCE</scope>
</reference>
<proteinExistence type="predicted"/>
<evidence type="ECO:0000256" key="1">
    <source>
        <dbReference type="SAM" id="Phobius"/>
    </source>
</evidence>
<dbReference type="EMBL" id="CAVNYO010000118">
    <property type="protein sequence ID" value="CAK5267258.1"/>
    <property type="molecule type" value="Genomic_DNA"/>
</dbReference>
<feature type="transmembrane region" description="Helical" evidence="1">
    <location>
        <begin position="40"/>
        <end position="66"/>
    </location>
</feature>
<feature type="transmembrane region" description="Helical" evidence="1">
    <location>
        <begin position="248"/>
        <end position="269"/>
    </location>
</feature>
<keyword evidence="1" id="KW-1133">Transmembrane helix</keyword>
<evidence type="ECO:0000313" key="4">
    <source>
        <dbReference type="Proteomes" id="UP001295794"/>
    </source>
</evidence>
<dbReference type="AlphaFoldDB" id="A0AAD2H383"/>
<evidence type="ECO:0000313" key="3">
    <source>
        <dbReference type="EMBL" id="CAK5267258.1"/>
    </source>
</evidence>
<dbReference type="Pfam" id="PF20152">
    <property type="entry name" value="DUF6534"/>
    <property type="match status" value="1"/>
</dbReference>
<evidence type="ECO:0000259" key="2">
    <source>
        <dbReference type="Pfam" id="PF20152"/>
    </source>
</evidence>
<dbReference type="InterPro" id="IPR045339">
    <property type="entry name" value="DUF6534"/>
</dbReference>
<dbReference type="PANTHER" id="PTHR40465">
    <property type="entry name" value="CHROMOSOME 1, WHOLE GENOME SHOTGUN SEQUENCE"/>
    <property type="match status" value="1"/>
</dbReference>